<proteinExistence type="predicted"/>
<protein>
    <submittedName>
        <fullName evidence="1">Uncharacterized protein</fullName>
    </submittedName>
</protein>
<reference evidence="1" key="1">
    <citation type="submission" date="2013-11" db="EMBL/GenBank/DDBJ databases">
        <title>Genome sequence of the fusiform rust pathogen reveals effectors for host alternation and coevolution with pine.</title>
        <authorList>
            <consortium name="DOE Joint Genome Institute"/>
            <person name="Smith K."/>
            <person name="Pendleton A."/>
            <person name="Kubisiak T."/>
            <person name="Anderson C."/>
            <person name="Salamov A."/>
            <person name="Aerts A."/>
            <person name="Riley R."/>
            <person name="Clum A."/>
            <person name="Lindquist E."/>
            <person name="Ence D."/>
            <person name="Campbell M."/>
            <person name="Kronenberg Z."/>
            <person name="Feau N."/>
            <person name="Dhillon B."/>
            <person name="Hamelin R."/>
            <person name="Burleigh J."/>
            <person name="Smith J."/>
            <person name="Yandell M."/>
            <person name="Nelson C."/>
            <person name="Grigoriev I."/>
            <person name="Davis J."/>
        </authorList>
    </citation>
    <scope>NUCLEOTIDE SEQUENCE</scope>
    <source>
        <strain evidence="1">G11</strain>
    </source>
</reference>
<evidence type="ECO:0000313" key="1">
    <source>
        <dbReference type="EMBL" id="KAG0146730.1"/>
    </source>
</evidence>
<accession>A0A9P6NGW0</accession>
<name>A0A9P6NGW0_9BASI</name>
<dbReference type="AlphaFoldDB" id="A0A9P6NGW0"/>
<organism evidence="1 2">
    <name type="scientific">Cronartium quercuum f. sp. fusiforme G11</name>
    <dbReference type="NCBI Taxonomy" id="708437"/>
    <lineage>
        <taxon>Eukaryota</taxon>
        <taxon>Fungi</taxon>
        <taxon>Dikarya</taxon>
        <taxon>Basidiomycota</taxon>
        <taxon>Pucciniomycotina</taxon>
        <taxon>Pucciniomycetes</taxon>
        <taxon>Pucciniales</taxon>
        <taxon>Coleosporiaceae</taxon>
        <taxon>Cronartium</taxon>
    </lineage>
</organism>
<dbReference type="OrthoDB" id="2914250at2759"/>
<keyword evidence="2" id="KW-1185">Reference proteome</keyword>
<sequence length="79" mass="8839">MKIYCQLKVQIFPVIVHGVPTIFNPPNPHHLQELMGENVGVLNTLQRALWSNQSSIIAKKTHSSIILHLTNPLHANLAI</sequence>
<evidence type="ECO:0000313" key="2">
    <source>
        <dbReference type="Proteomes" id="UP000886653"/>
    </source>
</evidence>
<gene>
    <name evidence="1" type="ORF">CROQUDRAFT_92400</name>
</gene>
<comment type="caution">
    <text evidence="1">The sequence shown here is derived from an EMBL/GenBank/DDBJ whole genome shotgun (WGS) entry which is preliminary data.</text>
</comment>
<dbReference type="Proteomes" id="UP000886653">
    <property type="component" value="Unassembled WGS sequence"/>
</dbReference>
<dbReference type="EMBL" id="MU167257">
    <property type="protein sequence ID" value="KAG0146730.1"/>
    <property type="molecule type" value="Genomic_DNA"/>
</dbReference>